<sequence>MQFALVVQCEAQRIDGALEQHEQSVGAIDQLAVPAVLQHQHQPIVFLEQARGRHIADPLDQLQRITQIGEQQGA</sequence>
<proteinExistence type="predicted"/>
<dbReference type="EMBL" id="JAANQT010013463">
    <property type="protein sequence ID" value="KAG1273183.1"/>
    <property type="molecule type" value="Genomic_DNA"/>
</dbReference>
<evidence type="ECO:0000313" key="1">
    <source>
        <dbReference type="EMBL" id="KAG1273183.1"/>
    </source>
</evidence>
<accession>A0A9P6WS72</accession>
<gene>
    <name evidence="1" type="ORF">G6F64_015398</name>
</gene>
<reference evidence="1" key="1">
    <citation type="journal article" date="2020" name="Microb. Genom.">
        <title>Genetic diversity of clinical and environmental Mucorales isolates obtained from an investigation of mucormycosis cases among solid organ transplant recipients.</title>
        <authorList>
            <person name="Nguyen M.H."/>
            <person name="Kaul D."/>
            <person name="Muto C."/>
            <person name="Cheng S.J."/>
            <person name="Richter R.A."/>
            <person name="Bruno V.M."/>
            <person name="Liu G."/>
            <person name="Beyhan S."/>
            <person name="Sundermann A.J."/>
            <person name="Mounaud S."/>
            <person name="Pasculle A.W."/>
            <person name="Nierman W.C."/>
            <person name="Driscoll E."/>
            <person name="Cumbie R."/>
            <person name="Clancy C.J."/>
            <person name="Dupont C.L."/>
        </authorList>
    </citation>
    <scope>NUCLEOTIDE SEQUENCE</scope>
    <source>
        <strain evidence="1">GL11</strain>
    </source>
</reference>
<evidence type="ECO:0000313" key="2">
    <source>
        <dbReference type="Proteomes" id="UP000716291"/>
    </source>
</evidence>
<name>A0A9P6WS72_RHIOR</name>
<comment type="caution">
    <text evidence="1">The sequence shown here is derived from an EMBL/GenBank/DDBJ whole genome shotgun (WGS) entry which is preliminary data.</text>
</comment>
<protein>
    <submittedName>
        <fullName evidence="1">Uncharacterized protein</fullName>
    </submittedName>
</protein>
<dbReference type="AlphaFoldDB" id="A0A9P6WS72"/>
<dbReference type="Proteomes" id="UP000716291">
    <property type="component" value="Unassembled WGS sequence"/>
</dbReference>
<keyword evidence="2" id="KW-1185">Reference proteome</keyword>
<organism evidence="1 2">
    <name type="scientific">Rhizopus oryzae</name>
    <name type="common">Mucormycosis agent</name>
    <name type="synonym">Rhizopus arrhizus var. delemar</name>
    <dbReference type="NCBI Taxonomy" id="64495"/>
    <lineage>
        <taxon>Eukaryota</taxon>
        <taxon>Fungi</taxon>
        <taxon>Fungi incertae sedis</taxon>
        <taxon>Mucoromycota</taxon>
        <taxon>Mucoromycotina</taxon>
        <taxon>Mucoromycetes</taxon>
        <taxon>Mucorales</taxon>
        <taxon>Mucorineae</taxon>
        <taxon>Rhizopodaceae</taxon>
        <taxon>Rhizopus</taxon>
    </lineage>
</organism>